<proteinExistence type="predicted"/>
<dbReference type="STRING" id="432608.A6V39_05560"/>
<comment type="caution">
    <text evidence="1">The sequence shown here is derived from an EMBL/GenBank/DDBJ whole genome shotgun (WGS) entry which is preliminary data.</text>
</comment>
<dbReference type="AlphaFoldDB" id="A0A1A9QB87"/>
<evidence type="ECO:0000313" key="1">
    <source>
        <dbReference type="EMBL" id="OAL09717.1"/>
    </source>
</evidence>
<keyword evidence="2" id="KW-1185">Reference proteome</keyword>
<protein>
    <submittedName>
        <fullName evidence="1">Uncharacterized protein</fullName>
    </submittedName>
</protein>
<gene>
    <name evidence="1" type="ORF">A6V39_05560</name>
</gene>
<reference evidence="2" key="1">
    <citation type="submission" date="2016-04" db="EMBL/GenBank/DDBJ databases">
        <authorList>
            <person name="Quiroz-Castaneda R.E."/>
            <person name="Martinez-Ocampo F."/>
        </authorList>
    </citation>
    <scope>NUCLEOTIDE SEQUENCE [LARGE SCALE GENOMIC DNA]</scope>
    <source>
        <strain evidence="2">INIFAP01</strain>
    </source>
</reference>
<dbReference type="Proteomes" id="UP000077623">
    <property type="component" value="Unassembled WGS sequence"/>
</dbReference>
<organism evidence="1 2">
    <name type="scientific">Candidatus Mycoplasma haematobovis</name>
    <dbReference type="NCBI Taxonomy" id="432608"/>
    <lineage>
        <taxon>Bacteria</taxon>
        <taxon>Bacillati</taxon>
        <taxon>Mycoplasmatota</taxon>
        <taxon>Mollicutes</taxon>
        <taxon>Mycoplasmataceae</taxon>
        <taxon>Mycoplasma</taxon>
    </lineage>
</organism>
<sequence length="134" mass="15965">MEKEKFASCVEEHKLYILIQKFKVGEVDKAEVQTEFGNLLKHILGIQAWFWNKCPHICSKPHTIDDYTSSWREGARILKLGNELVKLYMDEFRVGRNAVAEQCERYFWSRFKLEEPKKESVDKPKKARKKKKEE</sequence>
<name>A0A1A9QB87_9MOLU</name>
<accession>A0A1A9QB87</accession>
<dbReference type="RefSeq" id="WP_187150748.1">
    <property type="nucleotide sequence ID" value="NZ_LWUJ01000018.1"/>
</dbReference>
<dbReference type="EMBL" id="LWUJ01000018">
    <property type="protein sequence ID" value="OAL09717.1"/>
    <property type="molecule type" value="Genomic_DNA"/>
</dbReference>
<evidence type="ECO:0000313" key="2">
    <source>
        <dbReference type="Proteomes" id="UP000077623"/>
    </source>
</evidence>